<accession>A0A2P4QDJ9</accession>
<keyword evidence="1" id="KW-0812">Transmembrane</keyword>
<evidence type="ECO:0000256" key="1">
    <source>
        <dbReference type="SAM" id="Phobius"/>
    </source>
</evidence>
<evidence type="ECO:0000313" key="2">
    <source>
        <dbReference type="EMBL" id="POG75712.1"/>
    </source>
</evidence>
<evidence type="ECO:0000313" key="3">
    <source>
        <dbReference type="Proteomes" id="UP000018888"/>
    </source>
</evidence>
<dbReference type="AlphaFoldDB" id="A0A2P4QDJ9"/>
<organism evidence="2 3">
    <name type="scientific">Rhizophagus irregularis (strain DAOM 181602 / DAOM 197198 / MUCL 43194)</name>
    <name type="common">Arbuscular mycorrhizal fungus</name>
    <name type="synonym">Glomus intraradices</name>
    <dbReference type="NCBI Taxonomy" id="747089"/>
    <lineage>
        <taxon>Eukaryota</taxon>
        <taxon>Fungi</taxon>
        <taxon>Fungi incertae sedis</taxon>
        <taxon>Mucoromycota</taxon>
        <taxon>Glomeromycotina</taxon>
        <taxon>Glomeromycetes</taxon>
        <taxon>Glomerales</taxon>
        <taxon>Glomeraceae</taxon>
        <taxon>Rhizophagus</taxon>
    </lineage>
</organism>
<feature type="transmembrane region" description="Helical" evidence="1">
    <location>
        <begin position="12"/>
        <end position="35"/>
    </location>
</feature>
<keyword evidence="3" id="KW-1185">Reference proteome</keyword>
<reference evidence="2 3" key="2">
    <citation type="journal article" date="2018" name="New Phytol.">
        <title>High intraspecific genome diversity in the model arbuscular mycorrhizal symbiont Rhizophagus irregularis.</title>
        <authorList>
            <person name="Chen E.C.H."/>
            <person name="Morin E."/>
            <person name="Beaudet D."/>
            <person name="Noel J."/>
            <person name="Yildirir G."/>
            <person name="Ndikumana S."/>
            <person name="Charron P."/>
            <person name="St-Onge C."/>
            <person name="Giorgi J."/>
            <person name="Kruger M."/>
            <person name="Marton T."/>
            <person name="Ropars J."/>
            <person name="Grigoriev I.V."/>
            <person name="Hainaut M."/>
            <person name="Henrissat B."/>
            <person name="Roux C."/>
            <person name="Martin F."/>
            <person name="Corradi N."/>
        </authorList>
    </citation>
    <scope>NUCLEOTIDE SEQUENCE [LARGE SCALE GENOMIC DNA]</scope>
    <source>
        <strain evidence="2 3">DAOM 197198</strain>
    </source>
</reference>
<keyword evidence="1" id="KW-1133">Transmembrane helix</keyword>
<feature type="transmembrane region" description="Helical" evidence="1">
    <location>
        <begin position="55"/>
        <end position="76"/>
    </location>
</feature>
<protein>
    <submittedName>
        <fullName evidence="2">Uncharacterized protein</fullName>
    </submittedName>
</protein>
<reference evidence="2 3" key="1">
    <citation type="journal article" date="2013" name="Proc. Natl. Acad. Sci. U.S.A.">
        <title>Genome of an arbuscular mycorrhizal fungus provides insight into the oldest plant symbiosis.</title>
        <authorList>
            <person name="Tisserant E."/>
            <person name="Malbreil M."/>
            <person name="Kuo A."/>
            <person name="Kohler A."/>
            <person name="Symeonidi A."/>
            <person name="Balestrini R."/>
            <person name="Charron P."/>
            <person name="Duensing N."/>
            <person name="Frei Dit Frey N."/>
            <person name="Gianinazzi-Pearson V."/>
            <person name="Gilbert L.B."/>
            <person name="Handa Y."/>
            <person name="Herr J.R."/>
            <person name="Hijri M."/>
            <person name="Koul R."/>
            <person name="Kawaguchi M."/>
            <person name="Krajinski F."/>
            <person name="Lammers P.J."/>
            <person name="Masclaux F.G."/>
            <person name="Murat C."/>
            <person name="Morin E."/>
            <person name="Ndikumana S."/>
            <person name="Pagni M."/>
            <person name="Petitpierre D."/>
            <person name="Requena N."/>
            <person name="Rosikiewicz P."/>
            <person name="Riley R."/>
            <person name="Saito K."/>
            <person name="San Clemente H."/>
            <person name="Shapiro H."/>
            <person name="van Tuinen D."/>
            <person name="Becard G."/>
            <person name="Bonfante P."/>
            <person name="Paszkowski U."/>
            <person name="Shachar-Hill Y.Y."/>
            <person name="Tuskan G.A."/>
            <person name="Young P.W."/>
            <person name="Sanders I.R."/>
            <person name="Henrissat B."/>
            <person name="Rensing S.A."/>
            <person name="Grigoriev I.V."/>
            <person name="Corradi N."/>
            <person name="Roux C."/>
            <person name="Martin F."/>
        </authorList>
    </citation>
    <scope>NUCLEOTIDE SEQUENCE [LARGE SCALE GENOMIC DNA]</scope>
    <source>
        <strain evidence="2 3">DAOM 197198</strain>
    </source>
</reference>
<proteinExistence type="predicted"/>
<keyword evidence="1" id="KW-0472">Membrane</keyword>
<comment type="caution">
    <text evidence="2">The sequence shown here is derived from an EMBL/GenBank/DDBJ whole genome shotgun (WGS) entry which is preliminary data.</text>
</comment>
<gene>
    <name evidence="2" type="ORF">GLOIN_2v948964</name>
</gene>
<name>A0A2P4QDJ9_RHIID</name>
<sequence>MIQLCYHGPRKYFGAIFNIFDIISTVIPTIVMTGLYMNFQFADGFGSVTTLDTQLVVMISFSILLIWIEMILYLRLKSGLFCLTIRNI</sequence>
<dbReference type="Proteomes" id="UP000018888">
    <property type="component" value="Unassembled WGS sequence"/>
</dbReference>
<dbReference type="EMBL" id="AUPC02000058">
    <property type="protein sequence ID" value="POG75712.1"/>
    <property type="molecule type" value="Genomic_DNA"/>
</dbReference>